<comment type="caution">
    <text evidence="3">The sequence shown here is derived from an EMBL/GenBank/DDBJ whole genome shotgun (WGS) entry which is preliminary data.</text>
</comment>
<name>A0A812JQ73_9DINO</name>
<reference evidence="3" key="1">
    <citation type="submission" date="2021-02" db="EMBL/GenBank/DDBJ databases">
        <authorList>
            <person name="Dougan E. K."/>
            <person name="Rhodes N."/>
            <person name="Thang M."/>
            <person name="Chan C."/>
        </authorList>
    </citation>
    <scope>NUCLEOTIDE SEQUENCE</scope>
</reference>
<dbReference type="InterPro" id="IPR006145">
    <property type="entry name" value="PsdUridine_synth_RsuA/RluA"/>
</dbReference>
<organism evidence="3 4">
    <name type="scientific">Symbiodinium natans</name>
    <dbReference type="NCBI Taxonomy" id="878477"/>
    <lineage>
        <taxon>Eukaryota</taxon>
        <taxon>Sar</taxon>
        <taxon>Alveolata</taxon>
        <taxon>Dinophyceae</taxon>
        <taxon>Suessiales</taxon>
        <taxon>Symbiodiniaceae</taxon>
        <taxon>Symbiodinium</taxon>
    </lineage>
</organism>
<keyword evidence="4" id="KW-1185">Reference proteome</keyword>
<dbReference type="GO" id="GO:0009982">
    <property type="term" value="F:pseudouridine synthase activity"/>
    <property type="evidence" value="ECO:0007669"/>
    <property type="project" value="InterPro"/>
</dbReference>
<dbReference type="InterPro" id="IPR050188">
    <property type="entry name" value="RluA_PseudoU_synthase"/>
</dbReference>
<dbReference type="Proteomes" id="UP000604046">
    <property type="component" value="Unassembled WGS sequence"/>
</dbReference>
<evidence type="ECO:0000313" key="3">
    <source>
        <dbReference type="EMBL" id="CAE7211580.1"/>
    </source>
</evidence>
<dbReference type="OrthoDB" id="445633at2759"/>
<dbReference type="CDD" id="cd02869">
    <property type="entry name" value="PseudoU_synth_RluA_like"/>
    <property type="match status" value="1"/>
</dbReference>
<evidence type="ECO:0000256" key="1">
    <source>
        <dbReference type="ARBA" id="ARBA00010876"/>
    </source>
</evidence>
<dbReference type="Gene3D" id="3.30.2350.10">
    <property type="entry name" value="Pseudouridine synthase"/>
    <property type="match status" value="1"/>
</dbReference>
<dbReference type="PANTHER" id="PTHR21600">
    <property type="entry name" value="MITOCHONDRIAL RNA PSEUDOURIDINE SYNTHASE"/>
    <property type="match status" value="1"/>
</dbReference>
<proteinExistence type="inferred from homology"/>
<comment type="similarity">
    <text evidence="1">Belongs to the pseudouridine synthase RluA family.</text>
</comment>
<dbReference type="EMBL" id="CAJNDS010000491">
    <property type="protein sequence ID" value="CAE7211580.1"/>
    <property type="molecule type" value="Genomic_DNA"/>
</dbReference>
<sequence>MTSSAGVIIAGLATERSRGVAQLKVVWASHGKEARTEYQLMDEFALSEDTDGIVRGSVVSLLRVKPLTGRTHQIRSHLAGIGRPIVGDRTYGGIATSWCPRLFLHCRRITVRDLDNKPFQPAAIAAPVAVSLGVFAVGLGSNLPEFDHRFLGRIMAGIPPADVEAVQQNYPIQVSKLCEGPRPKLLSLGMRWATDQPD</sequence>
<dbReference type="AlphaFoldDB" id="A0A812JQ73"/>
<evidence type="ECO:0000313" key="4">
    <source>
        <dbReference type="Proteomes" id="UP000604046"/>
    </source>
</evidence>
<protein>
    <recommendedName>
        <fullName evidence="2">Pseudouridine synthase RsuA/RluA-like domain-containing protein</fullName>
    </recommendedName>
</protein>
<gene>
    <name evidence="3" type="ORF">SNAT2548_LOCUS7120</name>
</gene>
<evidence type="ECO:0000259" key="2">
    <source>
        <dbReference type="Pfam" id="PF00849"/>
    </source>
</evidence>
<dbReference type="InterPro" id="IPR020103">
    <property type="entry name" value="PsdUridine_synth_cat_dom_sf"/>
</dbReference>
<dbReference type="GO" id="GO:0000455">
    <property type="term" value="P:enzyme-directed rRNA pseudouridine synthesis"/>
    <property type="evidence" value="ECO:0007669"/>
    <property type="project" value="TreeGrafter"/>
</dbReference>
<dbReference type="PANTHER" id="PTHR21600:SF87">
    <property type="entry name" value="RNA PSEUDOURIDYLATE SYNTHASE DOMAIN-CONTAINING PROTEIN 1"/>
    <property type="match status" value="1"/>
</dbReference>
<dbReference type="SUPFAM" id="SSF55120">
    <property type="entry name" value="Pseudouridine synthase"/>
    <property type="match status" value="1"/>
</dbReference>
<dbReference type="GO" id="GO:0003723">
    <property type="term" value="F:RNA binding"/>
    <property type="evidence" value="ECO:0007669"/>
    <property type="project" value="InterPro"/>
</dbReference>
<dbReference type="Pfam" id="PF00849">
    <property type="entry name" value="PseudoU_synth_2"/>
    <property type="match status" value="1"/>
</dbReference>
<accession>A0A812JQ73</accession>
<feature type="domain" description="Pseudouridine synthase RsuA/RluA-like" evidence="2">
    <location>
        <begin position="22"/>
        <end position="79"/>
    </location>
</feature>